<dbReference type="InterPro" id="IPR009057">
    <property type="entry name" value="Homeodomain-like_sf"/>
</dbReference>
<dbReference type="EMBL" id="JADBEK010000001">
    <property type="protein sequence ID" value="MBE1587258.1"/>
    <property type="molecule type" value="Genomic_DNA"/>
</dbReference>
<sequence length="273" mass="29219">MWTVTHLAAGDGFSLERVRIRAESEAWSPPEVTATYRVVLVRSGAFRARVDDQVLLADPALAYLGGAGQELSIAHRPGIEDICTAVTCSPGLMRELAGDEPPSAVALPVNGRLALAHRLLASRAGKGADSPELAEMVIGLVGDLLTAQAGTRQALTRGRAATLARRRSLVESVRTLIADDLSASLRDLARRVGWSPYHLSRAFRQETGVTLTAYRNRIRTMRALEAIEAGHDDLASLAADLGFADHAHLTRTIRGECGLTPVAVRRLLAVPPS</sequence>
<dbReference type="InterPro" id="IPR050204">
    <property type="entry name" value="AraC_XylS_family_regulators"/>
</dbReference>
<evidence type="ECO:0000259" key="4">
    <source>
        <dbReference type="PROSITE" id="PS01124"/>
    </source>
</evidence>
<evidence type="ECO:0000313" key="6">
    <source>
        <dbReference type="Proteomes" id="UP000633509"/>
    </source>
</evidence>
<proteinExistence type="predicted"/>
<keyword evidence="1" id="KW-0805">Transcription regulation</keyword>
<reference evidence="5 6" key="1">
    <citation type="submission" date="2020-10" db="EMBL/GenBank/DDBJ databases">
        <title>Sequencing the genomes of 1000 actinobacteria strains.</title>
        <authorList>
            <person name="Klenk H.-P."/>
        </authorList>
    </citation>
    <scope>NUCLEOTIDE SEQUENCE [LARGE SCALE GENOMIC DNA]</scope>
    <source>
        <strain evidence="5 6">DSM 43173</strain>
    </source>
</reference>
<evidence type="ECO:0000256" key="3">
    <source>
        <dbReference type="ARBA" id="ARBA00023163"/>
    </source>
</evidence>
<gene>
    <name evidence="5" type="ORF">H4W80_005516</name>
</gene>
<evidence type="ECO:0000313" key="5">
    <source>
        <dbReference type="EMBL" id="MBE1587258.1"/>
    </source>
</evidence>
<dbReference type="SUPFAM" id="SSF46689">
    <property type="entry name" value="Homeodomain-like"/>
    <property type="match status" value="2"/>
</dbReference>
<evidence type="ECO:0000256" key="1">
    <source>
        <dbReference type="ARBA" id="ARBA00023015"/>
    </source>
</evidence>
<dbReference type="Gene3D" id="1.10.10.60">
    <property type="entry name" value="Homeodomain-like"/>
    <property type="match status" value="1"/>
</dbReference>
<organism evidence="5 6">
    <name type="scientific">Nonomuraea angiospora</name>
    <dbReference type="NCBI Taxonomy" id="46172"/>
    <lineage>
        <taxon>Bacteria</taxon>
        <taxon>Bacillati</taxon>
        <taxon>Actinomycetota</taxon>
        <taxon>Actinomycetes</taxon>
        <taxon>Streptosporangiales</taxon>
        <taxon>Streptosporangiaceae</taxon>
        <taxon>Nonomuraea</taxon>
    </lineage>
</organism>
<name>A0ABR9M2Z2_9ACTN</name>
<comment type="caution">
    <text evidence="5">The sequence shown here is derived from an EMBL/GenBank/DDBJ whole genome shotgun (WGS) entry which is preliminary data.</text>
</comment>
<dbReference type="RefSeq" id="WP_192787682.1">
    <property type="nucleotide sequence ID" value="NZ_JADBEK010000001.1"/>
</dbReference>
<accession>A0ABR9M2Z2</accession>
<feature type="domain" description="HTH araC/xylS-type" evidence="4">
    <location>
        <begin position="167"/>
        <end position="267"/>
    </location>
</feature>
<protein>
    <submittedName>
        <fullName evidence="5">AraC-like DNA-binding protein</fullName>
    </submittedName>
</protein>
<dbReference type="SMART" id="SM00342">
    <property type="entry name" value="HTH_ARAC"/>
    <property type="match status" value="1"/>
</dbReference>
<dbReference type="Proteomes" id="UP000633509">
    <property type="component" value="Unassembled WGS sequence"/>
</dbReference>
<dbReference type="PROSITE" id="PS01124">
    <property type="entry name" value="HTH_ARAC_FAMILY_2"/>
    <property type="match status" value="1"/>
</dbReference>
<evidence type="ECO:0000256" key="2">
    <source>
        <dbReference type="ARBA" id="ARBA00023125"/>
    </source>
</evidence>
<dbReference type="Pfam" id="PF12833">
    <property type="entry name" value="HTH_18"/>
    <property type="match status" value="1"/>
</dbReference>
<dbReference type="PANTHER" id="PTHR46796">
    <property type="entry name" value="HTH-TYPE TRANSCRIPTIONAL ACTIVATOR RHAS-RELATED"/>
    <property type="match status" value="1"/>
</dbReference>
<dbReference type="InterPro" id="IPR018060">
    <property type="entry name" value="HTH_AraC"/>
</dbReference>
<keyword evidence="2" id="KW-0238">DNA-binding</keyword>
<keyword evidence="3" id="KW-0804">Transcription</keyword>
<keyword evidence="6" id="KW-1185">Reference proteome</keyword>